<reference evidence="4" key="1">
    <citation type="submission" date="2020-05" db="EMBL/GenBank/DDBJ databases">
        <title>Mycena genomes resolve the evolution of fungal bioluminescence.</title>
        <authorList>
            <person name="Tsai I.J."/>
        </authorList>
    </citation>
    <scope>NUCLEOTIDE SEQUENCE</scope>
    <source>
        <strain evidence="4">110903Hualien_Pintung</strain>
    </source>
</reference>
<dbReference type="InterPro" id="IPR035441">
    <property type="entry name" value="TFIIS/LEDGF_dom_sf"/>
</dbReference>
<evidence type="ECO:0000259" key="3">
    <source>
        <dbReference type="PROSITE" id="PS51319"/>
    </source>
</evidence>
<dbReference type="OrthoDB" id="6159439at2759"/>
<evidence type="ECO:0000313" key="5">
    <source>
        <dbReference type="Proteomes" id="UP000613580"/>
    </source>
</evidence>
<dbReference type="GO" id="GO:0072357">
    <property type="term" value="C:PTW/PP1 phosphatase complex"/>
    <property type="evidence" value="ECO:0007669"/>
    <property type="project" value="TreeGrafter"/>
</dbReference>
<dbReference type="SUPFAM" id="SSF47676">
    <property type="entry name" value="Conserved domain common to transcription factors TFIIS, elongin A, CRSP70"/>
    <property type="match status" value="1"/>
</dbReference>
<feature type="compositionally biased region" description="Polar residues" evidence="2">
    <location>
        <begin position="86"/>
        <end position="109"/>
    </location>
</feature>
<feature type="compositionally biased region" description="Basic and acidic residues" evidence="2">
    <location>
        <begin position="637"/>
        <end position="651"/>
    </location>
</feature>
<dbReference type="EMBL" id="JACAZE010000006">
    <property type="protein sequence ID" value="KAF7313453.1"/>
    <property type="molecule type" value="Genomic_DNA"/>
</dbReference>
<dbReference type="GO" id="GO:0005634">
    <property type="term" value="C:nucleus"/>
    <property type="evidence" value="ECO:0007669"/>
    <property type="project" value="UniProtKB-SubCell"/>
</dbReference>
<feature type="region of interest" description="Disordered" evidence="2">
    <location>
        <begin position="407"/>
        <end position="445"/>
    </location>
</feature>
<feature type="compositionally biased region" description="Low complexity" evidence="2">
    <location>
        <begin position="463"/>
        <end position="492"/>
    </location>
</feature>
<feature type="compositionally biased region" description="Low complexity" evidence="2">
    <location>
        <begin position="24"/>
        <end position="34"/>
    </location>
</feature>
<gene>
    <name evidence="4" type="ORF">HMN09_00501200</name>
</gene>
<dbReference type="InterPro" id="IPR017923">
    <property type="entry name" value="TFIIS_N"/>
</dbReference>
<feature type="region of interest" description="Disordered" evidence="2">
    <location>
        <begin position="631"/>
        <end position="651"/>
    </location>
</feature>
<feature type="compositionally biased region" description="Low complexity" evidence="2">
    <location>
        <begin position="110"/>
        <end position="120"/>
    </location>
</feature>
<dbReference type="GO" id="GO:0008157">
    <property type="term" value="F:protein phosphatase 1 binding"/>
    <property type="evidence" value="ECO:0007669"/>
    <property type="project" value="TreeGrafter"/>
</dbReference>
<dbReference type="AlphaFoldDB" id="A0A8H6T7V6"/>
<evidence type="ECO:0000256" key="1">
    <source>
        <dbReference type="PROSITE-ProRule" id="PRU00649"/>
    </source>
</evidence>
<comment type="subcellular location">
    <subcellularLocation>
        <location evidence="1">Nucleus</location>
    </subcellularLocation>
</comment>
<comment type="caution">
    <text evidence="4">The sequence shown here is derived from an EMBL/GenBank/DDBJ whole genome shotgun (WGS) entry which is preliminary data.</text>
</comment>
<feature type="compositionally biased region" description="Polar residues" evidence="2">
    <location>
        <begin position="155"/>
        <end position="179"/>
    </location>
</feature>
<feature type="domain" description="TFIIS N-terminal" evidence="3">
    <location>
        <begin position="327"/>
        <end position="409"/>
    </location>
</feature>
<feature type="region of interest" description="Disordered" evidence="2">
    <location>
        <begin position="463"/>
        <end position="507"/>
    </location>
</feature>
<dbReference type="GO" id="GO:0000785">
    <property type="term" value="C:chromatin"/>
    <property type="evidence" value="ECO:0007669"/>
    <property type="project" value="TreeGrafter"/>
</dbReference>
<dbReference type="PANTHER" id="PTHR46557">
    <property type="entry name" value="SERINE/THREONINE-PROTEIN PHOSPHATASE 1 REGULATORY SUBUNIT 10-RELATED"/>
    <property type="match status" value="1"/>
</dbReference>
<dbReference type="Proteomes" id="UP000613580">
    <property type="component" value="Unassembled WGS sequence"/>
</dbReference>
<feature type="region of interest" description="Disordered" evidence="2">
    <location>
        <begin position="533"/>
        <end position="567"/>
    </location>
</feature>
<evidence type="ECO:0000256" key="2">
    <source>
        <dbReference type="SAM" id="MobiDB-lite"/>
    </source>
</evidence>
<feature type="compositionally biased region" description="Low complexity" evidence="2">
    <location>
        <begin position="180"/>
        <end position="196"/>
    </location>
</feature>
<feature type="compositionally biased region" description="Polar residues" evidence="2">
    <location>
        <begin position="217"/>
        <end position="230"/>
    </location>
</feature>
<accession>A0A8H6T7V6</accession>
<evidence type="ECO:0000313" key="4">
    <source>
        <dbReference type="EMBL" id="KAF7313453.1"/>
    </source>
</evidence>
<feature type="compositionally biased region" description="Polar residues" evidence="2">
    <location>
        <begin position="540"/>
        <end position="561"/>
    </location>
</feature>
<organism evidence="4 5">
    <name type="scientific">Mycena chlorophos</name>
    <name type="common">Agaric fungus</name>
    <name type="synonym">Agaricus chlorophos</name>
    <dbReference type="NCBI Taxonomy" id="658473"/>
    <lineage>
        <taxon>Eukaryota</taxon>
        <taxon>Fungi</taxon>
        <taxon>Dikarya</taxon>
        <taxon>Basidiomycota</taxon>
        <taxon>Agaricomycotina</taxon>
        <taxon>Agaricomycetes</taxon>
        <taxon>Agaricomycetidae</taxon>
        <taxon>Agaricales</taxon>
        <taxon>Marasmiineae</taxon>
        <taxon>Mycenaceae</taxon>
        <taxon>Mycena</taxon>
    </lineage>
</organism>
<feature type="region of interest" description="Disordered" evidence="2">
    <location>
        <begin position="86"/>
        <end position="256"/>
    </location>
</feature>
<protein>
    <recommendedName>
        <fullName evidence="3">TFIIS N-terminal domain-containing protein</fullName>
    </recommendedName>
</protein>
<feature type="compositionally biased region" description="Low complexity" evidence="2">
    <location>
        <begin position="53"/>
        <end position="68"/>
    </location>
</feature>
<keyword evidence="5" id="KW-1185">Reference proteome</keyword>
<keyword evidence="1" id="KW-0539">Nucleus</keyword>
<name>A0A8H6T7V6_MYCCL</name>
<dbReference type="PANTHER" id="PTHR46557:SF1">
    <property type="entry name" value="SERINE_THREONINE-PROTEIN PHOSPHATASE 1 REGULATORY SUBUNIT 10"/>
    <property type="match status" value="1"/>
</dbReference>
<dbReference type="Gene3D" id="1.20.930.10">
    <property type="entry name" value="Conserved domain common to transcription factors TFIIS, elongin A, CRSP70"/>
    <property type="match status" value="1"/>
</dbReference>
<dbReference type="PROSITE" id="PS51319">
    <property type="entry name" value="TFIIS_N"/>
    <property type="match status" value="1"/>
</dbReference>
<feature type="region of interest" description="Disordered" evidence="2">
    <location>
        <begin position="1"/>
        <end position="70"/>
    </location>
</feature>
<sequence length="816" mass="86449">MESSIYSPWLAHEQSVHPSPTSPEWPKAAAGPGAPSQPPHHTPTLDLSDFDLASTPSSTNPSASSSSAQPGYGFYGTFYNQSPFYNSPWPSAQSGSPTDSIPLSSYSTLNGATNAGASAPSPAPPQNGGTMMIDPAMTTLSGPGINGSHPPYPPSNYSAQLSSPQQRPYYPTQSLNYYLSQQHSQQPSQSAQPQPQGTLSPRALHDPSGGGLYASSFFPQQPQASTSRLPQQPHAVPNSLLPQSAQLAPTGPSPEQRKAELLNSIRPFLSPKAFSGAAAVKELTARLSEHGFAEVDAQTRMEILTKIRDYAGNHYFRAWVENQTAIDLTREWLKAAFNASREDGGDEALVETIMPLLHIIDRLPMTVTSLQTSKLGKLVVRLVKDPPSPAIKDMAYNVERRWRQLVTEQGSEAPAEDPKSKKRKLGETSARAAPPLKKAAVANNGKPVVKKESAAATAAAAASASSKAGAKSDSSFFSAPKPKPKLPSFKKAPPAPPPAAAAAAKKDDANIAQPSAIDPFQEALKLMKARKGSPLPGVASAQSPAGSADAATTSTPPSSGLTKLGKRKKTVTWAPDGKLEAIRLIERAIYGDEDADGGMSSLGDVRDLDRSEGAAMHMLVFEEVLDWTEPQPLELPSSDHERGSGSEEKGVQEVREQTALASWYMSASSIPDSPAEPSSVIADEEVDKDVREMTAGTEVDEIFWSSPPIPPPSATNVDGPMPSVADLVGQLAGAGAGGTDPMPMAVDPSVIPQDIHQLLAQLASASGLQPQPQQQQPQQPTFAGTDWTQFNADYNAGQPICRYGDLCDFSHDMSDM</sequence>
<dbReference type="Pfam" id="PF08711">
    <property type="entry name" value="Med26"/>
    <property type="match status" value="1"/>
</dbReference>
<proteinExistence type="predicted"/>